<gene>
    <name evidence="7" type="ORF">CVT23_03390</name>
</gene>
<dbReference type="InterPro" id="IPR003339">
    <property type="entry name" value="ABC/ECF_trnsptr_transmembrane"/>
</dbReference>
<reference evidence="7 8" key="1">
    <citation type="submission" date="2017-11" db="EMBL/GenBank/DDBJ databases">
        <title>Draft genome sequence of Rhizobiales bacterium SY3-13.</title>
        <authorList>
            <person name="Sun C."/>
        </authorList>
    </citation>
    <scope>NUCLEOTIDE SEQUENCE [LARGE SCALE GENOMIC DNA]</scope>
    <source>
        <strain evidence="7 8">SY3-13</strain>
    </source>
</reference>
<comment type="caution">
    <text evidence="7">The sequence shown here is derived from an EMBL/GenBank/DDBJ whole genome shotgun (WGS) entry which is preliminary data.</text>
</comment>
<keyword evidence="5 6" id="KW-0472">Membrane</keyword>
<evidence type="ECO:0000256" key="3">
    <source>
        <dbReference type="ARBA" id="ARBA00022692"/>
    </source>
</evidence>
<dbReference type="GO" id="GO:0005886">
    <property type="term" value="C:plasma membrane"/>
    <property type="evidence" value="ECO:0007669"/>
    <property type="project" value="UniProtKB-ARBA"/>
</dbReference>
<evidence type="ECO:0000256" key="1">
    <source>
        <dbReference type="ARBA" id="ARBA00004141"/>
    </source>
</evidence>
<dbReference type="Proteomes" id="UP000229498">
    <property type="component" value="Unassembled WGS sequence"/>
</dbReference>
<keyword evidence="8" id="KW-1185">Reference proteome</keyword>
<dbReference type="AlphaFoldDB" id="A0A2M9G5W2"/>
<evidence type="ECO:0000256" key="2">
    <source>
        <dbReference type="ARBA" id="ARBA00008564"/>
    </source>
</evidence>
<organism evidence="7 8">
    <name type="scientific">Minwuia thermotolerans</name>
    <dbReference type="NCBI Taxonomy" id="2056226"/>
    <lineage>
        <taxon>Bacteria</taxon>
        <taxon>Pseudomonadati</taxon>
        <taxon>Pseudomonadota</taxon>
        <taxon>Alphaproteobacteria</taxon>
        <taxon>Minwuiales</taxon>
        <taxon>Minwuiaceae</taxon>
        <taxon>Minwuia</taxon>
    </lineage>
</organism>
<evidence type="ECO:0000256" key="4">
    <source>
        <dbReference type="ARBA" id="ARBA00022989"/>
    </source>
</evidence>
<dbReference type="CDD" id="cd16914">
    <property type="entry name" value="EcfT"/>
    <property type="match status" value="1"/>
</dbReference>
<evidence type="ECO:0000313" key="8">
    <source>
        <dbReference type="Proteomes" id="UP000229498"/>
    </source>
</evidence>
<proteinExistence type="inferred from homology"/>
<dbReference type="PANTHER" id="PTHR33514">
    <property type="entry name" value="PROTEIN ABCI12, CHLOROPLASTIC"/>
    <property type="match status" value="1"/>
</dbReference>
<evidence type="ECO:0000313" key="7">
    <source>
        <dbReference type="EMBL" id="PJK31092.1"/>
    </source>
</evidence>
<dbReference type="OrthoDB" id="5868344at2"/>
<feature type="transmembrane region" description="Helical" evidence="6">
    <location>
        <begin position="37"/>
        <end position="56"/>
    </location>
</feature>
<protein>
    <submittedName>
        <fullName evidence="7">Energy-coupling factor transporter transmembrane protein EcfT</fullName>
    </submittedName>
</protein>
<sequence length="208" mass="21946">MIGIYQPGTSPLHRLSPGPKLAALTIGGTLLFRSDDIVVILSALTLVLGLCGAARIPPSVLGRQLRPVLLVLAAIFAAQAFVVGLTEATVVVLRFAVLILAAALTTLTTRTSDMVAAIECALRPLGRWISVPKVSLALAMAIRFVPLIAEIVREVREAQRVRGLERSILAVAMPVLVRTLKTGTEVADALDARSFGAAEAAQSRGEPR</sequence>
<dbReference type="EMBL" id="PHIG01000010">
    <property type="protein sequence ID" value="PJK31092.1"/>
    <property type="molecule type" value="Genomic_DNA"/>
</dbReference>
<evidence type="ECO:0000256" key="6">
    <source>
        <dbReference type="SAM" id="Phobius"/>
    </source>
</evidence>
<feature type="transmembrane region" description="Helical" evidence="6">
    <location>
        <begin position="91"/>
        <end position="109"/>
    </location>
</feature>
<accession>A0A2M9G5W2</accession>
<evidence type="ECO:0000256" key="5">
    <source>
        <dbReference type="ARBA" id="ARBA00023136"/>
    </source>
</evidence>
<comment type="similarity">
    <text evidence="2">Belongs to the CbiQ family.</text>
</comment>
<dbReference type="RefSeq" id="WP_109792453.1">
    <property type="nucleotide sequence ID" value="NZ_PHIG01000010.1"/>
</dbReference>
<feature type="transmembrane region" description="Helical" evidence="6">
    <location>
        <begin position="68"/>
        <end position="85"/>
    </location>
</feature>
<keyword evidence="4 6" id="KW-1133">Transmembrane helix</keyword>
<name>A0A2M9G5W2_9PROT</name>
<dbReference type="PANTHER" id="PTHR33514:SF13">
    <property type="entry name" value="PROTEIN ABCI12, CHLOROPLASTIC"/>
    <property type="match status" value="1"/>
</dbReference>
<comment type="subcellular location">
    <subcellularLocation>
        <location evidence="1">Membrane</location>
        <topology evidence="1">Multi-pass membrane protein</topology>
    </subcellularLocation>
</comment>
<dbReference type="Pfam" id="PF02361">
    <property type="entry name" value="CbiQ"/>
    <property type="match status" value="1"/>
</dbReference>
<keyword evidence="3 6" id="KW-0812">Transmembrane</keyword>